<name>T1FI63_HELRO</name>
<dbReference type="InterPro" id="IPR009000">
    <property type="entry name" value="Transl_B-barrel_sf"/>
</dbReference>
<gene>
    <name evidence="6" type="primary">20208512</name>
    <name evidence="5" type="ORF">HELRODRAFT_182425</name>
</gene>
<dbReference type="Gene3D" id="4.10.960.10">
    <property type="entry name" value="Ribosomal protein L3, domain 3"/>
    <property type="match status" value="1"/>
</dbReference>
<dbReference type="GO" id="GO:0022625">
    <property type="term" value="C:cytosolic large ribosomal subunit"/>
    <property type="evidence" value="ECO:0000318"/>
    <property type="project" value="GO_Central"/>
</dbReference>
<dbReference type="CTD" id="20208512"/>
<organism evidence="6 7">
    <name type="scientific">Helobdella robusta</name>
    <name type="common">Californian leech</name>
    <dbReference type="NCBI Taxonomy" id="6412"/>
    <lineage>
        <taxon>Eukaryota</taxon>
        <taxon>Metazoa</taxon>
        <taxon>Spiralia</taxon>
        <taxon>Lophotrochozoa</taxon>
        <taxon>Annelida</taxon>
        <taxon>Clitellata</taxon>
        <taxon>Hirudinea</taxon>
        <taxon>Rhynchobdellida</taxon>
        <taxon>Glossiphoniidae</taxon>
        <taxon>Helobdella</taxon>
    </lineage>
</organism>
<reference evidence="6" key="3">
    <citation type="submission" date="2015-06" db="UniProtKB">
        <authorList>
            <consortium name="EnsemblMetazoa"/>
        </authorList>
    </citation>
    <scope>IDENTIFICATION</scope>
</reference>
<dbReference type="KEGG" id="hro:HELRODRAFT_182425"/>
<proteinExistence type="inferred from homology"/>
<feature type="compositionally biased region" description="Basic residues" evidence="4">
    <location>
        <begin position="31"/>
        <end position="44"/>
    </location>
</feature>
<dbReference type="HOGENOM" id="CLU_110408_0_0_1"/>
<evidence type="ECO:0000256" key="1">
    <source>
        <dbReference type="ARBA" id="ARBA00006540"/>
    </source>
</evidence>
<dbReference type="AlphaFoldDB" id="T1FI63"/>
<accession>T1FI63</accession>
<protein>
    <recommendedName>
        <fullName evidence="8">Ribosomal protein L3</fullName>
    </recommendedName>
</protein>
<keyword evidence="7" id="KW-1185">Reference proteome</keyword>
<dbReference type="GO" id="GO:0006412">
    <property type="term" value="P:translation"/>
    <property type="evidence" value="ECO:0000318"/>
    <property type="project" value="GO_Central"/>
</dbReference>
<evidence type="ECO:0008006" key="8">
    <source>
        <dbReference type="Google" id="ProtNLM"/>
    </source>
</evidence>
<feature type="region of interest" description="Disordered" evidence="4">
    <location>
        <begin position="30"/>
        <end position="49"/>
    </location>
</feature>
<dbReference type="InterPro" id="IPR000597">
    <property type="entry name" value="Ribosomal_uL3"/>
</dbReference>
<dbReference type="PANTHER" id="PTHR11363">
    <property type="entry name" value="60S RIBOSOMAL PROTEIN L3-RELATED"/>
    <property type="match status" value="1"/>
</dbReference>
<dbReference type="InterPro" id="IPR044892">
    <property type="entry name" value="Ribosomal_L3_dom_3_arc_sf"/>
</dbReference>
<evidence type="ECO:0000313" key="5">
    <source>
        <dbReference type="EMBL" id="ESN90954.1"/>
    </source>
</evidence>
<dbReference type="EMBL" id="KB097736">
    <property type="protein sequence ID" value="ESN90954.1"/>
    <property type="molecule type" value="Genomic_DNA"/>
</dbReference>
<dbReference type="Gene3D" id="3.30.1430.10">
    <property type="match status" value="1"/>
</dbReference>
<dbReference type="PANTHER" id="PTHR11363:SF5">
    <property type="entry name" value="LARGE RIBOSOMAL SUBUNIT PROTEIN UL3"/>
    <property type="match status" value="1"/>
</dbReference>
<reference evidence="5 7" key="2">
    <citation type="journal article" date="2013" name="Nature">
        <title>Insights into bilaterian evolution from three spiralian genomes.</title>
        <authorList>
            <person name="Simakov O."/>
            <person name="Marletaz F."/>
            <person name="Cho S.J."/>
            <person name="Edsinger-Gonzales E."/>
            <person name="Havlak P."/>
            <person name="Hellsten U."/>
            <person name="Kuo D.H."/>
            <person name="Larsson T."/>
            <person name="Lv J."/>
            <person name="Arendt D."/>
            <person name="Savage R."/>
            <person name="Osoegawa K."/>
            <person name="de Jong P."/>
            <person name="Grimwood J."/>
            <person name="Chapman J.A."/>
            <person name="Shapiro H."/>
            <person name="Aerts A."/>
            <person name="Otillar R.P."/>
            <person name="Terry A.Y."/>
            <person name="Boore J.L."/>
            <person name="Grigoriev I.V."/>
            <person name="Lindberg D.R."/>
            <person name="Seaver E.C."/>
            <person name="Weisblat D.A."/>
            <person name="Putnam N.H."/>
            <person name="Rokhsar D.S."/>
        </authorList>
    </citation>
    <scope>NUCLEOTIDE SEQUENCE</scope>
</reference>
<dbReference type="GO" id="GO:0003723">
    <property type="term" value="F:RNA binding"/>
    <property type="evidence" value="ECO:0000318"/>
    <property type="project" value="GO_Central"/>
</dbReference>
<comment type="similarity">
    <text evidence="1">Belongs to the universal ribosomal protein uL3 family.</text>
</comment>
<evidence type="ECO:0000313" key="7">
    <source>
        <dbReference type="Proteomes" id="UP000015101"/>
    </source>
</evidence>
<evidence type="ECO:0000256" key="3">
    <source>
        <dbReference type="ARBA" id="ARBA00023274"/>
    </source>
</evidence>
<dbReference type="EnsemblMetazoa" id="HelroT182425">
    <property type="protein sequence ID" value="HelroP182425"/>
    <property type="gene ID" value="HelroG182425"/>
</dbReference>
<dbReference type="Pfam" id="PF00297">
    <property type="entry name" value="Ribosomal_L3"/>
    <property type="match status" value="1"/>
</dbReference>
<dbReference type="EMBL" id="AMQM01008192">
    <property type="status" value="NOT_ANNOTATED_CDS"/>
    <property type="molecule type" value="Genomic_DNA"/>
</dbReference>
<dbReference type="FunFam" id="3.30.1430.10:FF:000001">
    <property type="entry name" value="60S ribosomal protein L3"/>
    <property type="match status" value="1"/>
</dbReference>
<evidence type="ECO:0000256" key="4">
    <source>
        <dbReference type="SAM" id="MobiDB-lite"/>
    </source>
</evidence>
<dbReference type="InParanoid" id="T1FI63"/>
<dbReference type="InterPro" id="IPR045077">
    <property type="entry name" value="L3_arc_euk"/>
</dbReference>
<dbReference type="OrthoDB" id="1611972at2759"/>
<dbReference type="Gene3D" id="2.40.30.10">
    <property type="entry name" value="Translation factors"/>
    <property type="match status" value="1"/>
</dbReference>
<dbReference type="STRING" id="6412.T1FI63"/>
<dbReference type="OMA" id="TCERIVK"/>
<dbReference type="GO" id="GO:0003735">
    <property type="term" value="F:structural constituent of ribosome"/>
    <property type="evidence" value="ECO:0000318"/>
    <property type="project" value="GO_Central"/>
</dbReference>
<dbReference type="RefSeq" id="XP_009030937.1">
    <property type="nucleotide sequence ID" value="XM_009032689.1"/>
</dbReference>
<evidence type="ECO:0000256" key="2">
    <source>
        <dbReference type="ARBA" id="ARBA00022980"/>
    </source>
</evidence>
<reference evidence="7" key="1">
    <citation type="submission" date="2012-12" db="EMBL/GenBank/DDBJ databases">
        <authorList>
            <person name="Hellsten U."/>
            <person name="Grimwood J."/>
            <person name="Chapman J.A."/>
            <person name="Shapiro H."/>
            <person name="Aerts A."/>
            <person name="Otillar R.P."/>
            <person name="Terry A.Y."/>
            <person name="Boore J.L."/>
            <person name="Simakov O."/>
            <person name="Marletaz F."/>
            <person name="Cho S.-J."/>
            <person name="Edsinger-Gonzales E."/>
            <person name="Havlak P."/>
            <person name="Kuo D.-H."/>
            <person name="Larsson T."/>
            <person name="Lv J."/>
            <person name="Arendt D."/>
            <person name="Savage R."/>
            <person name="Osoegawa K."/>
            <person name="de Jong P."/>
            <person name="Lindberg D.R."/>
            <person name="Seaver E.C."/>
            <person name="Weisblat D.A."/>
            <person name="Putnam N.H."/>
            <person name="Grigoriev I.V."/>
            <person name="Rokhsar D.S."/>
        </authorList>
    </citation>
    <scope>NUCLEOTIDE SEQUENCE</scope>
</reference>
<dbReference type="EMBL" id="AMQM01008193">
    <property type="status" value="NOT_ANNOTATED_CDS"/>
    <property type="molecule type" value="Genomic_DNA"/>
</dbReference>
<keyword evidence="3" id="KW-0687">Ribonucleoprotein</keyword>
<dbReference type="SUPFAM" id="SSF50447">
    <property type="entry name" value="Translation proteins"/>
    <property type="match status" value="1"/>
</dbReference>
<dbReference type="FunFam" id="4.10.960.10:FF:000004">
    <property type="entry name" value="60S ribosomal protein L3"/>
    <property type="match status" value="1"/>
</dbReference>
<dbReference type="GeneID" id="20208512"/>
<evidence type="ECO:0000313" key="6">
    <source>
        <dbReference type="EnsemblMetazoa" id="HelroP182425"/>
    </source>
</evidence>
<keyword evidence="2" id="KW-0689">Ribosomal protein</keyword>
<dbReference type="FunFam" id="2.40.30.10:FF:000079">
    <property type="entry name" value="60S ribosomal protein L3"/>
    <property type="match status" value="1"/>
</dbReference>
<dbReference type="eggNOG" id="KOG0746">
    <property type="taxonomic scope" value="Eukaryota"/>
</dbReference>
<dbReference type="Proteomes" id="UP000015101">
    <property type="component" value="Unassembled WGS sequence"/>
</dbReference>
<sequence>MYVCILLSLDLSKMSHRKFSAPRHGSLGFLPKKRSRRHRGKVKAFPKDDKSKPVHLTAFLGYKAGMTHVVREVDRPGSKVHKKEVVEAVTILETPPMIVVGIVGYIETPKGLRTFKTVWAEHLGDECKRRFYKNWYRSKKKAFTKASQKWADETGKKEIDKDFNKIKKYCTVVRVLAHTQMKLMNRRQKKAHIMEIQLNGVRRRESEGIQYVKVRVNV</sequence>